<dbReference type="GO" id="GO:0003677">
    <property type="term" value="F:DNA binding"/>
    <property type="evidence" value="ECO:0007669"/>
    <property type="project" value="UniProtKB-KW"/>
</dbReference>
<dbReference type="SMART" id="SM00400">
    <property type="entry name" value="ZnF_CHCC"/>
    <property type="match status" value="1"/>
</dbReference>
<dbReference type="CDD" id="cd03364">
    <property type="entry name" value="TOPRIM_DnaG_primases"/>
    <property type="match status" value="1"/>
</dbReference>
<dbReference type="OrthoDB" id="9803773at2"/>
<dbReference type="Gene3D" id="1.10.860.10">
    <property type="entry name" value="DNAb Helicase, Chain A"/>
    <property type="match status" value="1"/>
</dbReference>
<organism evidence="16 17">
    <name type="scientific">Thermovenabulum gondwanense</name>
    <dbReference type="NCBI Taxonomy" id="520767"/>
    <lineage>
        <taxon>Bacteria</taxon>
        <taxon>Bacillati</taxon>
        <taxon>Bacillota</taxon>
        <taxon>Clostridia</taxon>
        <taxon>Thermosediminibacterales</taxon>
        <taxon>Thermosediminibacteraceae</taxon>
        <taxon>Thermovenabulum</taxon>
    </lineage>
</organism>
<dbReference type="EC" id="2.7.7.101" evidence="12"/>
<evidence type="ECO:0000259" key="15">
    <source>
        <dbReference type="PROSITE" id="PS50880"/>
    </source>
</evidence>
<evidence type="ECO:0000256" key="5">
    <source>
        <dbReference type="ARBA" id="ARBA00022705"/>
    </source>
</evidence>
<dbReference type="Pfam" id="PF00772">
    <property type="entry name" value="DnaB"/>
    <property type="match status" value="1"/>
</dbReference>
<evidence type="ECO:0000256" key="4">
    <source>
        <dbReference type="ARBA" id="ARBA00022695"/>
    </source>
</evidence>
<dbReference type="InterPro" id="IPR050219">
    <property type="entry name" value="DnaG_primase"/>
</dbReference>
<keyword evidence="17" id="KW-1185">Reference proteome</keyword>
<dbReference type="InterPro" id="IPR002694">
    <property type="entry name" value="Znf_CHC2"/>
</dbReference>
<dbReference type="GO" id="GO:1990077">
    <property type="term" value="C:primosome complex"/>
    <property type="evidence" value="ECO:0007669"/>
    <property type="project" value="UniProtKB-KW"/>
</dbReference>
<comment type="domain">
    <text evidence="12">Contains an N-terminal zinc-binding domain, a central core domain that contains the primase activity, and a C-terminal DnaB-binding domain.</text>
</comment>
<dbReference type="GO" id="GO:0008270">
    <property type="term" value="F:zinc ion binding"/>
    <property type="evidence" value="ECO:0007669"/>
    <property type="project" value="UniProtKB-UniRule"/>
</dbReference>
<dbReference type="GO" id="GO:0005737">
    <property type="term" value="C:cytoplasm"/>
    <property type="evidence" value="ECO:0007669"/>
    <property type="project" value="TreeGrafter"/>
</dbReference>
<name>A0A162MBT4_9FIRM</name>
<dbReference type="InterPro" id="IPR006171">
    <property type="entry name" value="TOPRIM_dom"/>
</dbReference>
<evidence type="ECO:0000256" key="2">
    <source>
        <dbReference type="ARBA" id="ARBA00022515"/>
    </source>
</evidence>
<dbReference type="EMBL" id="LOHZ01000037">
    <property type="protein sequence ID" value="KYO65179.1"/>
    <property type="molecule type" value="Genomic_DNA"/>
</dbReference>
<keyword evidence="5 12" id="KW-0235">DNA replication</keyword>
<dbReference type="SUPFAM" id="SSF57783">
    <property type="entry name" value="Zinc beta-ribbon"/>
    <property type="match status" value="1"/>
</dbReference>
<keyword evidence="3 12" id="KW-0808">Transferase</keyword>
<dbReference type="GO" id="GO:0006269">
    <property type="term" value="P:DNA replication, synthesis of primer"/>
    <property type="evidence" value="ECO:0007669"/>
    <property type="project" value="UniProtKB-UniRule"/>
</dbReference>
<feature type="zinc finger region" description="CHC2-type" evidence="12 14">
    <location>
        <begin position="39"/>
        <end position="63"/>
    </location>
</feature>
<dbReference type="SMART" id="SM00493">
    <property type="entry name" value="TOPRIM"/>
    <property type="match status" value="1"/>
</dbReference>
<evidence type="ECO:0000256" key="14">
    <source>
        <dbReference type="PIRSR" id="PIRSR002811-1"/>
    </source>
</evidence>
<evidence type="ECO:0000256" key="9">
    <source>
        <dbReference type="ARBA" id="ARBA00022842"/>
    </source>
</evidence>
<evidence type="ECO:0000256" key="11">
    <source>
        <dbReference type="ARBA" id="ARBA00023163"/>
    </source>
</evidence>
<evidence type="ECO:0000313" key="17">
    <source>
        <dbReference type="Proteomes" id="UP000075737"/>
    </source>
</evidence>
<dbReference type="Gene3D" id="3.40.1360.10">
    <property type="match status" value="1"/>
</dbReference>
<dbReference type="InterPro" id="IPR037068">
    <property type="entry name" value="DNA_primase_core_N_sf"/>
</dbReference>
<dbReference type="InterPro" id="IPR016136">
    <property type="entry name" value="DNA_helicase_N/primase_C"/>
</dbReference>
<dbReference type="PIRSF" id="PIRSF002811">
    <property type="entry name" value="DnaG"/>
    <property type="match status" value="1"/>
</dbReference>
<dbReference type="Gene3D" id="3.90.980.10">
    <property type="entry name" value="DNA primase, catalytic core, N-terminal domain"/>
    <property type="match status" value="1"/>
</dbReference>
<dbReference type="InterPro" id="IPR036185">
    <property type="entry name" value="DNA_heli_DnaB-like_N_sf"/>
</dbReference>
<evidence type="ECO:0000256" key="13">
    <source>
        <dbReference type="PIRNR" id="PIRNR002811"/>
    </source>
</evidence>
<dbReference type="PANTHER" id="PTHR30313:SF2">
    <property type="entry name" value="DNA PRIMASE"/>
    <property type="match status" value="1"/>
</dbReference>
<dbReference type="FunFam" id="3.90.580.10:FF:000001">
    <property type="entry name" value="DNA primase"/>
    <property type="match status" value="1"/>
</dbReference>
<dbReference type="Proteomes" id="UP000075737">
    <property type="component" value="Unassembled WGS sequence"/>
</dbReference>
<accession>A0A162MBT4</accession>
<protein>
    <recommendedName>
        <fullName evidence="12 13">DNA primase</fullName>
        <ecNumber evidence="12">2.7.7.101</ecNumber>
    </recommendedName>
</protein>
<evidence type="ECO:0000256" key="8">
    <source>
        <dbReference type="ARBA" id="ARBA00022833"/>
    </source>
</evidence>
<comment type="cofactor">
    <cofactor evidence="12 13 14">
        <name>Zn(2+)</name>
        <dbReference type="ChEBI" id="CHEBI:29105"/>
    </cofactor>
    <text evidence="12 13 14">Binds 1 zinc ion per monomer.</text>
</comment>
<dbReference type="FunFam" id="3.90.980.10:FF:000001">
    <property type="entry name" value="DNA primase"/>
    <property type="match status" value="1"/>
</dbReference>
<keyword evidence="1 12" id="KW-0240">DNA-directed RNA polymerase</keyword>
<dbReference type="NCBIfam" id="TIGR01391">
    <property type="entry name" value="dnaG"/>
    <property type="match status" value="1"/>
</dbReference>
<keyword evidence="2 12" id="KW-0639">Primosome</keyword>
<dbReference type="InterPro" id="IPR030846">
    <property type="entry name" value="DnaG_bac"/>
</dbReference>
<dbReference type="STRING" id="520767.ATZ99_17680"/>
<keyword evidence="11 12" id="KW-0804">Transcription</keyword>
<comment type="similarity">
    <text evidence="12 13">Belongs to the DnaG primase family.</text>
</comment>
<evidence type="ECO:0000256" key="10">
    <source>
        <dbReference type="ARBA" id="ARBA00023125"/>
    </source>
</evidence>
<dbReference type="InterPro" id="IPR019475">
    <property type="entry name" value="DNA_primase_DnaB-bd"/>
</dbReference>
<keyword evidence="4 12" id="KW-0548">Nucleotidyltransferase</keyword>
<evidence type="ECO:0000313" key="16">
    <source>
        <dbReference type="EMBL" id="KYO65179.1"/>
    </source>
</evidence>
<dbReference type="PROSITE" id="PS50880">
    <property type="entry name" value="TOPRIM"/>
    <property type="match status" value="1"/>
</dbReference>
<evidence type="ECO:0000256" key="6">
    <source>
        <dbReference type="ARBA" id="ARBA00022723"/>
    </source>
</evidence>
<proteinExistence type="inferred from homology"/>
<comment type="subunit">
    <text evidence="12">Monomer. Interacts with DnaB.</text>
</comment>
<dbReference type="Pfam" id="PF10410">
    <property type="entry name" value="DnaB_bind"/>
    <property type="match status" value="1"/>
</dbReference>
<keyword evidence="6 12" id="KW-0479">Metal-binding</keyword>
<dbReference type="Pfam" id="PF08275">
    <property type="entry name" value="DNAG_N"/>
    <property type="match status" value="1"/>
</dbReference>
<evidence type="ECO:0000256" key="1">
    <source>
        <dbReference type="ARBA" id="ARBA00022478"/>
    </source>
</evidence>
<evidence type="ECO:0000256" key="7">
    <source>
        <dbReference type="ARBA" id="ARBA00022771"/>
    </source>
</evidence>
<feature type="domain" description="Toprim" evidence="15">
    <location>
        <begin position="256"/>
        <end position="337"/>
    </location>
</feature>
<dbReference type="HAMAP" id="MF_00974">
    <property type="entry name" value="DNA_primase_DnaG"/>
    <property type="match status" value="1"/>
</dbReference>
<keyword evidence="9" id="KW-0460">Magnesium</keyword>
<dbReference type="InterPro" id="IPR013264">
    <property type="entry name" value="DNAG_N"/>
</dbReference>
<dbReference type="AlphaFoldDB" id="A0A162MBT4"/>
<keyword evidence="10 12" id="KW-0238">DNA-binding</keyword>
<dbReference type="RefSeq" id="WP_068748882.1">
    <property type="nucleotide sequence ID" value="NZ_LOHZ01000037.1"/>
</dbReference>
<evidence type="ECO:0000256" key="3">
    <source>
        <dbReference type="ARBA" id="ARBA00022679"/>
    </source>
</evidence>
<comment type="caution">
    <text evidence="16">The sequence shown here is derived from an EMBL/GenBank/DDBJ whole genome shotgun (WGS) entry which is preliminary data.</text>
</comment>
<dbReference type="PATRIC" id="fig|520767.4.peg.1884"/>
<comment type="catalytic activity">
    <reaction evidence="12">
        <text>ssDNA + n NTP = ssDNA/pppN(pN)n-1 hybrid + (n-1) diphosphate.</text>
        <dbReference type="EC" id="2.7.7.101"/>
    </reaction>
</comment>
<dbReference type="GO" id="GO:0003678">
    <property type="term" value="F:DNA helicase activity"/>
    <property type="evidence" value="ECO:0007669"/>
    <property type="project" value="InterPro"/>
</dbReference>
<dbReference type="GO" id="GO:0003899">
    <property type="term" value="F:DNA-directed RNA polymerase activity"/>
    <property type="evidence" value="ECO:0007669"/>
    <property type="project" value="UniProtKB-UniRule"/>
</dbReference>
<comment type="function">
    <text evidence="12 13">RNA polymerase that catalyzes the synthesis of short RNA molecules used as primers for DNA polymerase during DNA replication.</text>
</comment>
<dbReference type="InterPro" id="IPR036977">
    <property type="entry name" value="DNA_primase_Znf_CHC2"/>
</dbReference>
<dbReference type="InterPro" id="IPR007693">
    <property type="entry name" value="DNA_helicase_DnaB-like_N"/>
</dbReference>
<dbReference type="SUPFAM" id="SSF48024">
    <property type="entry name" value="N-terminal domain of DnaB helicase"/>
    <property type="match status" value="1"/>
</dbReference>
<dbReference type="Pfam" id="PF01807">
    <property type="entry name" value="Zn_ribbon_DnaG"/>
    <property type="match status" value="1"/>
</dbReference>
<reference evidence="16 17" key="1">
    <citation type="submission" date="2015-12" db="EMBL/GenBank/DDBJ databases">
        <title>Draft genome of Thermovenabulum gondwanense isolated from a red thermophilic microbial mat colonisisng an outflow channel of a bore well.</title>
        <authorList>
            <person name="Patel B.K."/>
        </authorList>
    </citation>
    <scope>NUCLEOTIDE SEQUENCE [LARGE SCALE GENOMIC DNA]</scope>
    <source>
        <strain evidence="16 17">R270</strain>
    </source>
</reference>
<dbReference type="GO" id="GO:0005524">
    <property type="term" value="F:ATP binding"/>
    <property type="evidence" value="ECO:0007669"/>
    <property type="project" value="InterPro"/>
</dbReference>
<sequence length="614" mass="70865">MGLFSEDIIREIQSRVDIVDLIADYVKLKKSGENYVALCPFHSEKTPSFTVSPKKQLFYCFGCGTGGNVFTFIMKKENLNFPEAVRFLAEKYGLEIREYDDAISDSFRLKREIYNINKIAADFYTDVLHNKYEGEKAKDYLKSRGIVIQTIEEFSLGYAPSNWDSLYNFLVKKGIPPELIFQAGLIIAGRVKGSYFDRFRDRIIFPIKDIYGHIVGFGGRVIGEGEPKYLNSPDTPVFSKGSILYGLDKIKKEEGNGILLVEGYMDVISLFQSGFKRAVASLGTSLTETQAKLLKKYTDEVIIAYDMDLAGRNATMRGLEILKKEGLNIRILTLPEGKDPDEFIQRYGRDEFQKELHNSKSIIDYLIKMEAEKLDLNNSTNRLKFIKKAVQILSEIVDEVERNFYIDKLYKDYEIPKNILIKALTGKNTGNIPEIGLKYKNSQFRNNNKELLRKHSPVKSLNDSIYMAEREFLKILLNDPENCKKGAIKLLPIYFLYKNHREIFNVIMDLVKNGEVLSREKIFLAISDKQEIASEMAKLLMESESVQKEENIEKLVLKIKKNYLRFAMKQLKERIKKAETIGEYNKVLNLLNYYQKLRKEMELLNDKFTEKGGM</sequence>
<dbReference type="SUPFAM" id="SSF56731">
    <property type="entry name" value="DNA primase core"/>
    <property type="match status" value="1"/>
</dbReference>
<dbReference type="GO" id="GO:0000428">
    <property type="term" value="C:DNA-directed RNA polymerase complex"/>
    <property type="evidence" value="ECO:0007669"/>
    <property type="project" value="UniProtKB-KW"/>
</dbReference>
<dbReference type="FunFam" id="3.40.1360.10:FF:000002">
    <property type="entry name" value="DNA primase"/>
    <property type="match status" value="1"/>
</dbReference>
<dbReference type="Pfam" id="PF13155">
    <property type="entry name" value="Toprim_2"/>
    <property type="match status" value="1"/>
</dbReference>
<dbReference type="InterPro" id="IPR034151">
    <property type="entry name" value="TOPRIM_DnaG_bac"/>
</dbReference>
<dbReference type="InterPro" id="IPR006295">
    <property type="entry name" value="DNA_primase_DnaG"/>
</dbReference>
<keyword evidence="8 12" id="KW-0862">Zinc</keyword>
<gene>
    <name evidence="12 16" type="primary">dnaG</name>
    <name evidence="16" type="ORF">ATZ99_17680</name>
</gene>
<keyword evidence="7 12" id="KW-0863">Zinc-finger</keyword>
<evidence type="ECO:0000256" key="12">
    <source>
        <dbReference type="HAMAP-Rule" id="MF_00974"/>
    </source>
</evidence>
<dbReference type="PANTHER" id="PTHR30313">
    <property type="entry name" value="DNA PRIMASE"/>
    <property type="match status" value="1"/>
</dbReference>
<dbReference type="Gene3D" id="3.90.580.10">
    <property type="entry name" value="Zinc finger, CHC2-type domain"/>
    <property type="match status" value="1"/>
</dbReference>